<keyword evidence="3" id="KW-1185">Reference proteome</keyword>
<evidence type="ECO:0000313" key="3">
    <source>
        <dbReference type="Proteomes" id="UP000653730"/>
    </source>
</evidence>
<dbReference type="EMBL" id="JACVDC010000004">
    <property type="protein sequence ID" value="MBC9794939.1"/>
    <property type="molecule type" value="Genomic_DNA"/>
</dbReference>
<keyword evidence="1" id="KW-0812">Transmembrane</keyword>
<accession>A0A926JPI0</accession>
<feature type="transmembrane region" description="Helical" evidence="1">
    <location>
        <begin position="54"/>
        <end position="77"/>
    </location>
</feature>
<evidence type="ECO:0000256" key="1">
    <source>
        <dbReference type="SAM" id="Phobius"/>
    </source>
</evidence>
<keyword evidence="1" id="KW-1133">Transmembrane helix</keyword>
<dbReference type="AlphaFoldDB" id="A0A926JPI0"/>
<reference evidence="2 3" key="1">
    <citation type="submission" date="2020-09" db="EMBL/GenBank/DDBJ databases">
        <title>Sinomicrobium weinanense sp. nov., a halophilic bacteria isolated from saline-alkali soil.</title>
        <authorList>
            <person name="Wu P."/>
            <person name="Ren H."/>
            <person name="Mei Y."/>
            <person name="Liang Y."/>
            <person name="Chen Z."/>
        </authorList>
    </citation>
    <scope>NUCLEOTIDE SEQUENCE [LARGE SCALE GENOMIC DNA]</scope>
    <source>
        <strain evidence="2 3">FJxs</strain>
    </source>
</reference>
<dbReference type="RefSeq" id="WP_187964092.1">
    <property type="nucleotide sequence ID" value="NZ_JACVDC010000004.1"/>
</dbReference>
<keyword evidence="1" id="KW-0472">Membrane</keyword>
<organism evidence="2 3">
    <name type="scientific">Sinomicrobium weinanense</name>
    <dbReference type="NCBI Taxonomy" id="2842200"/>
    <lineage>
        <taxon>Bacteria</taxon>
        <taxon>Pseudomonadati</taxon>
        <taxon>Bacteroidota</taxon>
        <taxon>Flavobacteriia</taxon>
        <taxon>Flavobacteriales</taxon>
        <taxon>Flavobacteriaceae</taxon>
        <taxon>Sinomicrobium</taxon>
    </lineage>
</organism>
<comment type="caution">
    <text evidence="2">The sequence shown here is derived from an EMBL/GenBank/DDBJ whole genome shotgun (WGS) entry which is preliminary data.</text>
</comment>
<name>A0A926JPI0_9FLAO</name>
<gene>
    <name evidence="2" type="ORF">IBL28_03085</name>
</gene>
<protein>
    <submittedName>
        <fullName evidence="2">Uncharacterized protein</fullName>
    </submittedName>
</protein>
<dbReference type="Proteomes" id="UP000653730">
    <property type="component" value="Unassembled WGS sequence"/>
</dbReference>
<evidence type="ECO:0000313" key="2">
    <source>
        <dbReference type="EMBL" id="MBC9794939.1"/>
    </source>
</evidence>
<feature type="transmembrane region" description="Helical" evidence="1">
    <location>
        <begin position="89"/>
        <end position="111"/>
    </location>
</feature>
<proteinExistence type="predicted"/>
<sequence>MKDFMVYGSAHLLKLISKEKPDFSGKIKLRIDRLTEREAARYERKLNHWHEACGCELGAVFCILSLAGYCLFALVTLKIFNWSLIGNGLLVVFVSSLTGKISGITLAKYRFKKMVQALIKKLN</sequence>